<proteinExistence type="predicted"/>
<sequence length="234" mass="27197">MTQLTEQQIQQIHLFVKKHYVEHYDVELELVDHLANGIEQQWTIDNNITFDNALQIEFKKFGVYGFSDIVEEKTKRLTGSYIKLLFKTLLGFFTFPRIVLTTALFLLLCLIGKVFPDNAAEIYSSLLLITFLIYVLLGIQWHYAIRKLCKITNKKFLISSIAIQGFGLPIIGGMFTPFLTELYRTTENSSLLFQTILYSFLILVFALCTFITTFTIRPLIRKNIEDTIHKYKLT</sequence>
<name>A0A1G8EE94_9FLAO</name>
<organism evidence="2 3">
    <name type="scientific">Myroides phaeus</name>
    <dbReference type="NCBI Taxonomy" id="702745"/>
    <lineage>
        <taxon>Bacteria</taxon>
        <taxon>Pseudomonadati</taxon>
        <taxon>Bacteroidota</taxon>
        <taxon>Flavobacteriia</taxon>
        <taxon>Flavobacteriales</taxon>
        <taxon>Flavobacteriaceae</taxon>
        <taxon>Myroides</taxon>
    </lineage>
</organism>
<feature type="transmembrane region" description="Helical" evidence="1">
    <location>
        <begin position="84"/>
        <end position="116"/>
    </location>
</feature>
<evidence type="ECO:0000313" key="3">
    <source>
        <dbReference type="Proteomes" id="UP000243588"/>
    </source>
</evidence>
<dbReference type="RefSeq" id="WP_143021874.1">
    <property type="nucleotide sequence ID" value="NZ_FNDQ01000010.1"/>
</dbReference>
<reference evidence="3" key="1">
    <citation type="submission" date="2016-10" db="EMBL/GenBank/DDBJ databases">
        <authorList>
            <person name="Varghese N."/>
            <person name="Submissions S."/>
        </authorList>
    </citation>
    <scope>NUCLEOTIDE SEQUENCE [LARGE SCALE GENOMIC DNA]</scope>
    <source>
        <strain evidence="3">DSM 23313</strain>
    </source>
</reference>
<keyword evidence="1" id="KW-0812">Transmembrane</keyword>
<protein>
    <submittedName>
        <fullName evidence="2">Uncharacterized protein</fullName>
    </submittedName>
</protein>
<evidence type="ECO:0000256" key="1">
    <source>
        <dbReference type="SAM" id="Phobius"/>
    </source>
</evidence>
<gene>
    <name evidence="2" type="ORF">SAMN05421818_11072</name>
</gene>
<keyword evidence="1" id="KW-0472">Membrane</keyword>
<accession>A0A1G8EE94</accession>
<dbReference type="STRING" id="702745.SAMN05421818_11072"/>
<dbReference type="Proteomes" id="UP000243588">
    <property type="component" value="Unassembled WGS sequence"/>
</dbReference>
<keyword evidence="3" id="KW-1185">Reference proteome</keyword>
<feature type="transmembrane region" description="Helical" evidence="1">
    <location>
        <begin position="196"/>
        <end position="220"/>
    </location>
</feature>
<feature type="transmembrane region" description="Helical" evidence="1">
    <location>
        <begin position="156"/>
        <end position="176"/>
    </location>
</feature>
<evidence type="ECO:0000313" key="2">
    <source>
        <dbReference type="EMBL" id="SDH68198.1"/>
    </source>
</evidence>
<feature type="transmembrane region" description="Helical" evidence="1">
    <location>
        <begin position="122"/>
        <end position="144"/>
    </location>
</feature>
<dbReference type="EMBL" id="FNDQ01000010">
    <property type="protein sequence ID" value="SDH68198.1"/>
    <property type="molecule type" value="Genomic_DNA"/>
</dbReference>
<keyword evidence="1" id="KW-1133">Transmembrane helix</keyword>
<dbReference type="AlphaFoldDB" id="A0A1G8EE94"/>